<proteinExistence type="predicted"/>
<evidence type="ECO:0000313" key="3">
    <source>
        <dbReference type="EMBL" id="SEP90076.1"/>
    </source>
</evidence>
<dbReference type="Pfam" id="PF05729">
    <property type="entry name" value="NACHT"/>
    <property type="match status" value="1"/>
</dbReference>
<dbReference type="InterPro" id="IPR007111">
    <property type="entry name" value="NACHT_NTPase"/>
</dbReference>
<evidence type="ECO:0000259" key="2">
    <source>
        <dbReference type="Pfam" id="PF05729"/>
    </source>
</evidence>
<name>A0A1H9BMC4_9ACTN</name>
<dbReference type="AlphaFoldDB" id="A0A1H9BMC4"/>
<feature type="domain" description="NACHT" evidence="2">
    <location>
        <begin position="127"/>
        <end position="254"/>
    </location>
</feature>
<dbReference type="InterPro" id="IPR027417">
    <property type="entry name" value="P-loop_NTPase"/>
</dbReference>
<gene>
    <name evidence="3" type="ORF">SAMN05216481_102476</name>
</gene>
<keyword evidence="1" id="KW-0732">Signal</keyword>
<evidence type="ECO:0000256" key="1">
    <source>
        <dbReference type="SAM" id="SignalP"/>
    </source>
</evidence>
<dbReference type="Proteomes" id="UP000199055">
    <property type="component" value="Unassembled WGS sequence"/>
</dbReference>
<dbReference type="EMBL" id="FOET01000002">
    <property type="protein sequence ID" value="SEP90076.1"/>
    <property type="molecule type" value="Genomic_DNA"/>
</dbReference>
<dbReference type="SUPFAM" id="SSF52540">
    <property type="entry name" value="P-loop containing nucleoside triphosphate hydrolases"/>
    <property type="match status" value="1"/>
</dbReference>
<evidence type="ECO:0000313" key="4">
    <source>
        <dbReference type="Proteomes" id="UP000199055"/>
    </source>
</evidence>
<feature type="signal peptide" evidence="1">
    <location>
        <begin position="1"/>
        <end position="17"/>
    </location>
</feature>
<reference evidence="3 4" key="1">
    <citation type="submission" date="2016-10" db="EMBL/GenBank/DDBJ databases">
        <authorList>
            <person name="de Groot N.N."/>
        </authorList>
    </citation>
    <scope>NUCLEOTIDE SEQUENCE [LARGE SCALE GENOMIC DNA]</scope>
    <source>
        <strain evidence="3 4">CGMCC 4.3519</strain>
    </source>
</reference>
<protein>
    <submittedName>
        <fullName evidence="3">NACHT domain-containing protein</fullName>
    </submittedName>
</protein>
<accession>A0A1H9BMC4</accession>
<organism evidence="3 4">
    <name type="scientific">Streptomyces radiopugnans</name>
    <dbReference type="NCBI Taxonomy" id="403935"/>
    <lineage>
        <taxon>Bacteria</taxon>
        <taxon>Bacillati</taxon>
        <taxon>Actinomycetota</taxon>
        <taxon>Actinomycetes</taxon>
        <taxon>Kitasatosporales</taxon>
        <taxon>Streptomycetaceae</taxon>
        <taxon>Streptomyces</taxon>
    </lineage>
</organism>
<feature type="chain" id="PRO_5039210502" evidence="1">
    <location>
        <begin position="18"/>
        <end position="465"/>
    </location>
</feature>
<sequence>MLAAVALVAAVGFGARAAHSGVVVDGTFDGVGAVIALVSLAVALVAARHGAQALRRQETNLQEVAARLAVAVLDETRTARQQLLGDHDRTVDVRFTLRPAPANTAAGAGAGGRLGEVVDYYRDLRPRRLVVTGAPGAGKTVLALQLMLRLLSRRTPDDPVPVLLSLASWDPDDDLGEWIARRLRDTYRLPAASARELVGARLVLPVLDGLDEMDADSMPGYASRAGRAVRALNRYQGADGKAGLVLTCRTRTYTVLEGLRGVWAQDAARVEIRPVDAAGAGGFLRARAADPGRWQPVIDELERAPDGPLARGLSTPWRLTLASLVHEPRDERTGAYLRDPAELLAPEPDTAEAVSEHLLGLLVPTATATADALSGTRRRARYTPEQVRARLTELAVHLDRNAATGRTVGGWPLSGTDIVLHELWPLAGSRLPRAVHAALLATAWLLCAAALLPRATTDSGSSRCS</sequence>
<dbReference type="STRING" id="403935.SAMN05216481_102476"/>
<keyword evidence="4" id="KW-1185">Reference proteome</keyword>
<dbReference type="Gene3D" id="3.40.50.300">
    <property type="entry name" value="P-loop containing nucleotide triphosphate hydrolases"/>
    <property type="match status" value="1"/>
</dbReference>